<dbReference type="PANTHER" id="PTHR36194">
    <property type="entry name" value="S-LAYER-LIKE PROTEIN"/>
    <property type="match status" value="1"/>
</dbReference>
<dbReference type="PANTHER" id="PTHR36194:SF1">
    <property type="entry name" value="S-LAYER-LIKE PROTEIN"/>
    <property type="match status" value="1"/>
</dbReference>
<dbReference type="AlphaFoldDB" id="X1BIY9"/>
<sequence length="294" mass="32538">MKYKRIIFISLLLSLIGLMCLFVFAEKEVLPILTWDRTYGGRSDDVAISLIQTTDGGYAIAGRTNFKGAGGYDFWVIKLDVQGKQPEKIDTQNTGVINLTSTPSGAKVFLDAGQYMGKTPLTIDKVSPGKHKVTMVLADYEKYVQEADVIAGKVIDVSATLVATRIQQIHYPWKSIIVSESMPPQGLRVQGKILKVNVDLGRELSPSELEALAKGIKLIDENGREYPCFGQSYGEGARIKYFKDGYVICLFEADRAYGFKFEVGSEPSNYSLLWPDYPPFAVGNPFDTPFCGTQ</sequence>
<evidence type="ECO:0000259" key="1">
    <source>
        <dbReference type="Pfam" id="PF08308"/>
    </source>
</evidence>
<accession>X1BIY9</accession>
<protein>
    <recommendedName>
        <fullName evidence="1">PEGA domain-containing protein</fullName>
    </recommendedName>
</protein>
<gene>
    <name evidence="2" type="ORF">S01H4_02017</name>
</gene>
<reference evidence="2" key="1">
    <citation type="journal article" date="2014" name="Front. Microbiol.">
        <title>High frequency of phylogenetically diverse reductive dehalogenase-homologous genes in deep subseafloor sedimentary metagenomes.</title>
        <authorList>
            <person name="Kawai M."/>
            <person name="Futagami T."/>
            <person name="Toyoda A."/>
            <person name="Takaki Y."/>
            <person name="Nishi S."/>
            <person name="Hori S."/>
            <person name="Arai W."/>
            <person name="Tsubouchi T."/>
            <person name="Morono Y."/>
            <person name="Uchiyama I."/>
            <person name="Ito T."/>
            <person name="Fujiyama A."/>
            <person name="Inagaki F."/>
            <person name="Takami H."/>
        </authorList>
    </citation>
    <scope>NUCLEOTIDE SEQUENCE</scope>
    <source>
        <strain evidence="2">Expedition CK06-06</strain>
    </source>
</reference>
<comment type="caution">
    <text evidence="2">The sequence shown here is derived from an EMBL/GenBank/DDBJ whole genome shotgun (WGS) entry which is preliminary data.</text>
</comment>
<dbReference type="EMBL" id="BART01000412">
    <property type="protein sequence ID" value="GAG72011.1"/>
    <property type="molecule type" value="Genomic_DNA"/>
</dbReference>
<evidence type="ECO:0000313" key="2">
    <source>
        <dbReference type="EMBL" id="GAG72011.1"/>
    </source>
</evidence>
<organism evidence="2">
    <name type="scientific">marine sediment metagenome</name>
    <dbReference type="NCBI Taxonomy" id="412755"/>
    <lineage>
        <taxon>unclassified sequences</taxon>
        <taxon>metagenomes</taxon>
        <taxon>ecological metagenomes</taxon>
    </lineage>
</organism>
<proteinExistence type="predicted"/>
<feature type="domain" description="PEGA" evidence="1">
    <location>
        <begin position="95"/>
        <end position="164"/>
    </location>
</feature>
<name>X1BIY9_9ZZZZ</name>
<dbReference type="Pfam" id="PF08308">
    <property type="entry name" value="PEGA"/>
    <property type="match status" value="1"/>
</dbReference>
<dbReference type="InterPro" id="IPR013229">
    <property type="entry name" value="PEGA"/>
</dbReference>